<reference evidence="1 2" key="1">
    <citation type="journal article" date="2016" name="Nat. Commun.">
        <title>Extremotolerant tardigrade genome and improved radiotolerance of human cultured cells by tardigrade-unique protein.</title>
        <authorList>
            <person name="Hashimoto T."/>
            <person name="Horikawa D.D."/>
            <person name="Saito Y."/>
            <person name="Kuwahara H."/>
            <person name="Kozuka-Hata H."/>
            <person name="Shin-I T."/>
            <person name="Minakuchi Y."/>
            <person name="Ohishi K."/>
            <person name="Motoyama A."/>
            <person name="Aizu T."/>
            <person name="Enomoto A."/>
            <person name="Kondo K."/>
            <person name="Tanaka S."/>
            <person name="Hara Y."/>
            <person name="Koshikawa S."/>
            <person name="Sagara H."/>
            <person name="Miura T."/>
            <person name="Yokobori S."/>
            <person name="Miyagawa K."/>
            <person name="Suzuki Y."/>
            <person name="Kubo T."/>
            <person name="Oyama M."/>
            <person name="Kohara Y."/>
            <person name="Fujiyama A."/>
            <person name="Arakawa K."/>
            <person name="Katayama T."/>
            <person name="Toyoda A."/>
            <person name="Kunieda T."/>
        </authorList>
    </citation>
    <scope>NUCLEOTIDE SEQUENCE [LARGE SCALE GENOMIC DNA]</scope>
    <source>
        <strain evidence="1 2">YOKOZUNA-1</strain>
    </source>
</reference>
<name>A0A1D1VJH9_RAMVA</name>
<comment type="caution">
    <text evidence="1">The sequence shown here is derived from an EMBL/GenBank/DDBJ whole genome shotgun (WGS) entry which is preliminary data.</text>
</comment>
<keyword evidence="2" id="KW-1185">Reference proteome</keyword>
<evidence type="ECO:0000313" key="2">
    <source>
        <dbReference type="Proteomes" id="UP000186922"/>
    </source>
</evidence>
<dbReference type="EMBL" id="BDGG01000007">
    <property type="protein sequence ID" value="GAV01760.1"/>
    <property type="molecule type" value="Genomic_DNA"/>
</dbReference>
<organism evidence="1 2">
    <name type="scientific">Ramazzottius varieornatus</name>
    <name type="common">Water bear</name>
    <name type="synonym">Tardigrade</name>
    <dbReference type="NCBI Taxonomy" id="947166"/>
    <lineage>
        <taxon>Eukaryota</taxon>
        <taxon>Metazoa</taxon>
        <taxon>Ecdysozoa</taxon>
        <taxon>Tardigrada</taxon>
        <taxon>Eutardigrada</taxon>
        <taxon>Parachela</taxon>
        <taxon>Hypsibioidea</taxon>
        <taxon>Ramazzottiidae</taxon>
        <taxon>Ramazzottius</taxon>
    </lineage>
</organism>
<proteinExistence type="predicted"/>
<evidence type="ECO:0000313" key="1">
    <source>
        <dbReference type="EMBL" id="GAV01760.1"/>
    </source>
</evidence>
<dbReference type="Proteomes" id="UP000186922">
    <property type="component" value="Unassembled WGS sequence"/>
</dbReference>
<dbReference type="AlphaFoldDB" id="A0A1D1VJH9"/>
<accession>A0A1D1VJH9</accession>
<sequence>MPESRMYFLRRSGAANFRTAFVGFPRDNSMPIICSNTLKCRMRCSAFVHRMAHLRSSDLSSTILLAAGSPLTFQAYNWYNIASPERLFKPYTCTHRSFKVNRDYE</sequence>
<protein>
    <submittedName>
        <fullName evidence="1">Uncharacterized protein</fullName>
    </submittedName>
</protein>
<gene>
    <name evidence="1" type="primary">RvY_12419-1</name>
    <name evidence="1" type="synonym">RvY_12419.1</name>
    <name evidence="1" type="ORF">RvY_12419</name>
</gene>